<feature type="transmembrane region" description="Helical" evidence="6">
    <location>
        <begin position="239"/>
        <end position="266"/>
    </location>
</feature>
<protein>
    <submittedName>
        <fullName evidence="7">Oligosaccharide flippase family protein</fullName>
    </submittedName>
</protein>
<evidence type="ECO:0000256" key="1">
    <source>
        <dbReference type="ARBA" id="ARBA00004651"/>
    </source>
</evidence>
<organism evidence="7 8">
    <name type="scientific">Halomonas mongoliensis</name>
    <dbReference type="NCBI Taxonomy" id="321265"/>
    <lineage>
        <taxon>Bacteria</taxon>
        <taxon>Pseudomonadati</taxon>
        <taxon>Pseudomonadota</taxon>
        <taxon>Gammaproteobacteria</taxon>
        <taxon>Oceanospirillales</taxon>
        <taxon>Halomonadaceae</taxon>
        <taxon>Halomonas</taxon>
    </lineage>
</organism>
<keyword evidence="3 6" id="KW-0812">Transmembrane</keyword>
<keyword evidence="5 6" id="KW-0472">Membrane</keyword>
<feature type="transmembrane region" description="Helical" evidence="6">
    <location>
        <begin position="97"/>
        <end position="122"/>
    </location>
</feature>
<evidence type="ECO:0000256" key="2">
    <source>
        <dbReference type="ARBA" id="ARBA00022475"/>
    </source>
</evidence>
<proteinExistence type="predicted"/>
<dbReference type="PANTHER" id="PTHR30250">
    <property type="entry name" value="PST FAMILY PREDICTED COLANIC ACID TRANSPORTER"/>
    <property type="match status" value="1"/>
</dbReference>
<dbReference type="RefSeq" id="WP_309636888.1">
    <property type="nucleotide sequence ID" value="NZ_JARWAL010000009.1"/>
</dbReference>
<feature type="transmembrane region" description="Helical" evidence="6">
    <location>
        <begin position="322"/>
        <end position="346"/>
    </location>
</feature>
<evidence type="ECO:0000256" key="4">
    <source>
        <dbReference type="ARBA" id="ARBA00022989"/>
    </source>
</evidence>
<sequence>MRDRSLSVFPGTLRKVLAKVFGGSASNVFKGMATLALGSGIARIIGIAAIPVLTRLYGPEDFGVLAVFSALLSILAPLLTLRYVLAIPLPRHDGMAFNLLMLSAGLMLIMTLSISLLLWVFGVQLLAIFSMEELAPWWWLISLGLLASASYEMLTLWATRRRNYRVIARTSVWQSATSSIVKIGLGLLALKPAGLLIGQVVASGGGIGSLLRGFGGEFRDNWRFLRWSRMRKAAWRHRGFPYFRVPSQFLLAISSQAPLLFMAALYDANTTGQFGLALMALGLPLQLFGRTLAKAFYAEAANLGHKRPSEVRSMAHAVIKRLAFFSLLPAIVLLFFGPMLFSLAFGDEWIQAGAFASILAVYLVFQFVQTPVAHIFYIFDGQKKLLILNLQRVLLLIFCFGASYMLSLTPEATIWIYALTLSAHYLLSTVYALRFIPSS</sequence>
<evidence type="ECO:0000313" key="7">
    <source>
        <dbReference type="EMBL" id="MDR5893266.1"/>
    </source>
</evidence>
<keyword evidence="8" id="KW-1185">Reference proteome</keyword>
<feature type="transmembrane region" description="Helical" evidence="6">
    <location>
        <begin position="62"/>
        <end position="85"/>
    </location>
</feature>
<feature type="transmembrane region" description="Helical" evidence="6">
    <location>
        <begin position="386"/>
        <end position="406"/>
    </location>
</feature>
<evidence type="ECO:0000256" key="5">
    <source>
        <dbReference type="ARBA" id="ARBA00023136"/>
    </source>
</evidence>
<feature type="transmembrane region" description="Helical" evidence="6">
    <location>
        <begin position="352"/>
        <end position="379"/>
    </location>
</feature>
<evidence type="ECO:0000313" key="8">
    <source>
        <dbReference type="Proteomes" id="UP001252270"/>
    </source>
</evidence>
<comment type="caution">
    <text evidence="7">The sequence shown here is derived from an EMBL/GenBank/DDBJ whole genome shotgun (WGS) entry which is preliminary data.</text>
</comment>
<dbReference type="Proteomes" id="UP001252270">
    <property type="component" value="Unassembled WGS sequence"/>
</dbReference>
<feature type="transmembrane region" description="Helical" evidence="6">
    <location>
        <begin position="272"/>
        <end position="289"/>
    </location>
</feature>
<dbReference type="Pfam" id="PF13440">
    <property type="entry name" value="Polysacc_synt_3"/>
    <property type="match status" value="1"/>
</dbReference>
<feature type="transmembrane region" description="Helical" evidence="6">
    <location>
        <begin position="412"/>
        <end position="433"/>
    </location>
</feature>
<dbReference type="EMBL" id="JARWAL010000009">
    <property type="protein sequence ID" value="MDR5893266.1"/>
    <property type="molecule type" value="Genomic_DNA"/>
</dbReference>
<feature type="transmembrane region" description="Helical" evidence="6">
    <location>
        <begin position="171"/>
        <end position="190"/>
    </location>
</feature>
<reference evidence="7 8" key="1">
    <citation type="submission" date="2023-04" db="EMBL/GenBank/DDBJ databases">
        <title>A long-awaited taxogenomic arrangement of the family Halomonadaceae.</title>
        <authorList>
            <person name="De La Haba R."/>
            <person name="Chuvochina M."/>
            <person name="Wittouck S."/>
            <person name="Arahal D.R."/>
            <person name="Sanchez-Porro C."/>
            <person name="Hugenholtz P."/>
            <person name="Ventosa A."/>
        </authorList>
    </citation>
    <scope>NUCLEOTIDE SEQUENCE [LARGE SCALE GENOMIC DNA]</scope>
    <source>
        <strain evidence="7 8">DSM 17332</strain>
    </source>
</reference>
<feature type="transmembrane region" description="Helical" evidence="6">
    <location>
        <begin position="28"/>
        <end position="50"/>
    </location>
</feature>
<feature type="transmembrane region" description="Helical" evidence="6">
    <location>
        <begin position="196"/>
        <end position="218"/>
    </location>
</feature>
<feature type="transmembrane region" description="Helical" evidence="6">
    <location>
        <begin position="137"/>
        <end position="159"/>
    </location>
</feature>
<evidence type="ECO:0000256" key="6">
    <source>
        <dbReference type="SAM" id="Phobius"/>
    </source>
</evidence>
<accession>A0ABU1GMK6</accession>
<name>A0ABU1GMK6_9GAMM</name>
<gene>
    <name evidence="7" type="ORF">QC820_10620</name>
</gene>
<keyword evidence="4 6" id="KW-1133">Transmembrane helix</keyword>
<comment type="subcellular location">
    <subcellularLocation>
        <location evidence="1">Cell membrane</location>
        <topology evidence="1">Multi-pass membrane protein</topology>
    </subcellularLocation>
</comment>
<evidence type="ECO:0000256" key="3">
    <source>
        <dbReference type="ARBA" id="ARBA00022692"/>
    </source>
</evidence>
<keyword evidence="2" id="KW-1003">Cell membrane</keyword>
<dbReference type="InterPro" id="IPR050833">
    <property type="entry name" value="Poly_Biosynth_Transport"/>
</dbReference>
<dbReference type="PANTHER" id="PTHR30250:SF28">
    <property type="entry name" value="POLYSACCHARIDE BIOSYNTHESIS PROTEIN"/>
    <property type="match status" value="1"/>
</dbReference>